<dbReference type="InterPro" id="IPR006101">
    <property type="entry name" value="Glyco_hydro_2"/>
</dbReference>
<dbReference type="SUPFAM" id="SSF49303">
    <property type="entry name" value="beta-Galactosidase/glucuronidase domain"/>
    <property type="match status" value="2"/>
</dbReference>
<dbReference type="PRINTS" id="PR00132">
    <property type="entry name" value="GLHYDRLASE2"/>
</dbReference>
<keyword evidence="5 11" id="KW-0479">Metal-binding</keyword>
<dbReference type="InterPro" id="IPR023232">
    <property type="entry name" value="Glyco_hydro_2_AS"/>
</dbReference>
<feature type="binding site" evidence="11">
    <location>
        <position position="426"/>
    </location>
    <ligand>
        <name>Mg(2+)</name>
        <dbReference type="ChEBI" id="CHEBI:18420"/>
        <label>1</label>
    </ligand>
</feature>
<dbReference type="GO" id="GO:0005990">
    <property type="term" value="P:lactose catabolic process"/>
    <property type="evidence" value="ECO:0007669"/>
    <property type="project" value="TreeGrafter"/>
</dbReference>
<keyword evidence="9 11" id="KW-0326">Glycosidase</keyword>
<protein>
    <recommendedName>
        <fullName evidence="4 11">Beta-galactosidase</fullName>
        <shortName evidence="11">Beta-gal</shortName>
        <ecNumber evidence="3 11">3.2.1.23</ecNumber>
    </recommendedName>
    <alternativeName>
        <fullName evidence="10 11">Lactase</fullName>
    </alternativeName>
</protein>
<comment type="catalytic activity">
    <reaction evidence="1 11">
        <text>Hydrolysis of terminal non-reducing beta-D-galactose residues in beta-D-galactosides.</text>
        <dbReference type="EC" id="3.2.1.23"/>
    </reaction>
</comment>
<feature type="binding site" evidence="11">
    <location>
        <position position="1011"/>
    </location>
    <ligand>
        <name>substrate</name>
    </ligand>
</feature>
<accession>A0A564L586</accession>
<keyword evidence="7 11" id="KW-0460">Magnesium</keyword>
<dbReference type="SUPFAM" id="SSF49785">
    <property type="entry name" value="Galactose-binding domain-like"/>
    <property type="match status" value="1"/>
</dbReference>
<dbReference type="InterPro" id="IPR013783">
    <property type="entry name" value="Ig-like_fold"/>
</dbReference>
<dbReference type="GO" id="GO:0030246">
    <property type="term" value="F:carbohydrate binding"/>
    <property type="evidence" value="ECO:0007669"/>
    <property type="project" value="InterPro"/>
</dbReference>
<feature type="site" description="Transition state stabilizer" evidence="11">
    <location>
        <position position="365"/>
    </location>
</feature>
<dbReference type="InterPro" id="IPR006102">
    <property type="entry name" value="Ig-like_GH2"/>
</dbReference>
<dbReference type="PROSITE" id="PS00608">
    <property type="entry name" value="GLYCOSYL_HYDROL_F2_2"/>
    <property type="match status" value="1"/>
</dbReference>
<dbReference type="EC" id="3.2.1.23" evidence="3 11"/>
<feature type="binding site" evidence="11">
    <location>
        <position position="469"/>
    </location>
    <ligand>
        <name>substrate</name>
    </ligand>
</feature>
<dbReference type="InterPro" id="IPR017853">
    <property type="entry name" value="GH"/>
</dbReference>
<evidence type="ECO:0000256" key="6">
    <source>
        <dbReference type="ARBA" id="ARBA00022801"/>
    </source>
</evidence>
<evidence type="ECO:0000313" key="13">
    <source>
        <dbReference type="EMBL" id="VUS76653.1"/>
    </source>
</evidence>
<evidence type="ECO:0000256" key="3">
    <source>
        <dbReference type="ARBA" id="ARBA00012756"/>
    </source>
</evidence>
<feature type="binding site" evidence="11">
    <location>
        <position position="109"/>
    </location>
    <ligand>
        <name>substrate</name>
    </ligand>
</feature>
<feature type="binding site" evidence="11">
    <location>
        <begin position="545"/>
        <end position="548"/>
    </location>
    <ligand>
        <name>substrate</name>
    </ligand>
</feature>
<dbReference type="Gene3D" id="2.70.98.10">
    <property type="match status" value="1"/>
</dbReference>
<name>A0A564L586_9ENTR</name>
<dbReference type="InterPro" id="IPR014718">
    <property type="entry name" value="GH-type_carb-bd"/>
</dbReference>
<feature type="binding site" evidence="11">
    <location>
        <position position="612"/>
    </location>
    <ligand>
        <name>Na(+)</name>
        <dbReference type="ChEBI" id="CHEBI:29101"/>
    </ligand>
</feature>
<dbReference type="InterPro" id="IPR050347">
    <property type="entry name" value="Bact_Beta-galactosidase"/>
</dbReference>
<dbReference type="InterPro" id="IPR036156">
    <property type="entry name" value="Beta-gal/glucu_dom_sf"/>
</dbReference>
<dbReference type="Proteomes" id="UP000318370">
    <property type="component" value="Unassembled WGS sequence"/>
</dbReference>
<dbReference type="SUPFAM" id="SSF51445">
    <property type="entry name" value="(Trans)glycosidases"/>
    <property type="match status" value="1"/>
</dbReference>
<dbReference type="Pfam" id="PF16353">
    <property type="entry name" value="LacZ_4"/>
    <property type="match status" value="1"/>
</dbReference>
<keyword evidence="8 11" id="KW-0915">Sodium</keyword>
<dbReference type="GO" id="GO:0000287">
    <property type="term" value="F:magnesium ion binding"/>
    <property type="evidence" value="ECO:0007669"/>
    <property type="project" value="UniProtKB-UniRule"/>
</dbReference>
<proteinExistence type="inferred from homology"/>
<evidence type="ECO:0000256" key="5">
    <source>
        <dbReference type="ARBA" id="ARBA00022723"/>
    </source>
</evidence>
<evidence type="ECO:0000256" key="9">
    <source>
        <dbReference type="ARBA" id="ARBA00023295"/>
    </source>
</evidence>
<dbReference type="EMBL" id="CABGHF010000016">
    <property type="protein sequence ID" value="VUS76653.1"/>
    <property type="molecule type" value="Genomic_DNA"/>
</dbReference>
<feature type="binding site" evidence="11">
    <location>
        <position position="609"/>
    </location>
    <ligand>
        <name>Na(+)</name>
        <dbReference type="ChEBI" id="CHEBI:29101"/>
    </ligand>
</feature>
<dbReference type="InterPro" id="IPR011013">
    <property type="entry name" value="Gal_mutarotase_sf_dom"/>
</dbReference>
<dbReference type="InterPro" id="IPR006104">
    <property type="entry name" value="Glyco_hydro_2_N"/>
</dbReference>
<dbReference type="GO" id="GO:0009341">
    <property type="term" value="C:beta-galactosidase complex"/>
    <property type="evidence" value="ECO:0007669"/>
    <property type="project" value="InterPro"/>
</dbReference>
<gene>
    <name evidence="13" type="primary">lacZ_1</name>
    <name evidence="11" type="synonym">lacZ</name>
    <name evidence="13" type="ORF">SB6408_05294</name>
</gene>
<dbReference type="PANTHER" id="PTHR46323:SF2">
    <property type="entry name" value="BETA-GALACTOSIDASE"/>
    <property type="match status" value="1"/>
</dbReference>
<dbReference type="SUPFAM" id="SSF74650">
    <property type="entry name" value="Galactose mutarotase-like"/>
    <property type="match status" value="1"/>
</dbReference>
<feature type="domain" description="Beta galactosidase small chain/" evidence="12">
    <location>
        <begin position="760"/>
        <end position="1033"/>
    </location>
</feature>
<dbReference type="Pfam" id="PF02836">
    <property type="entry name" value="Glyco_hydro_2_C"/>
    <property type="match status" value="1"/>
</dbReference>
<dbReference type="HAMAP" id="MF_01687">
    <property type="entry name" value="Beta_gal"/>
    <property type="match status" value="1"/>
</dbReference>
<dbReference type="InterPro" id="IPR006103">
    <property type="entry name" value="Glyco_hydro_2_cat"/>
</dbReference>
<dbReference type="Gene3D" id="3.20.20.80">
    <property type="entry name" value="Glycosidases"/>
    <property type="match status" value="1"/>
</dbReference>
<organism evidence="13 14">
    <name type="scientific">Klebsiella spallanzanii</name>
    <dbReference type="NCBI Taxonomy" id="2587528"/>
    <lineage>
        <taxon>Bacteria</taxon>
        <taxon>Pseudomonadati</taxon>
        <taxon>Pseudomonadota</taxon>
        <taxon>Gammaproteobacteria</taxon>
        <taxon>Enterobacterales</taxon>
        <taxon>Enterobacteriaceae</taxon>
        <taxon>Klebsiella/Raoultella group</taxon>
        <taxon>Klebsiella</taxon>
    </lineage>
</organism>
<feature type="binding site" evidence="11">
    <location>
        <position position="605"/>
    </location>
    <ligand>
        <name>Mg(2+)</name>
        <dbReference type="ChEBI" id="CHEBI:18420"/>
        <label>2</label>
    </ligand>
</feature>
<comment type="cofactor">
    <cofactor evidence="11">
        <name>Na(+)</name>
        <dbReference type="ChEBI" id="CHEBI:29101"/>
    </cofactor>
    <text evidence="11">Binds 1 sodium ion per monomer.</text>
</comment>
<sequence>MQQHDSISAAGPMFYEVLAREDWQNQTITHLNRLPAHPTFASWRNTDKARDNQPSASRRLLDGQWQFSYAHSPFDVDARWLEGDLPDSRTTPVPSNWQMEGYDAPIYTNVRYPIDTTPPRVPEENPTGCYSLTFSVEESWRAEGQTQIIFDGVNSAFHLWCNGEWVGYSQDSRLPAAFDLTPYLQAGDNRLCVMVMRWSAGTWLEDQDMWRMSGIFRSVWLLNKPTLHLCDVQLTPQLDALYRDAELLVNLSVAAPVAQLEELAVKVELWDDARLVASHQQLPGSPIIDERGNYAERAAIRLPVERPALWSAEAPNCYRAVVSLWRGDELIEAEAWDIGFRRVEIKNGLLLLNGKPLLIRGVNRHEHHHQRGQVVTEEDMVQDILLMKQNNFNAARCSHYPNAPRWYELCNRYGLYIVDEANIETHGMVPMNRLSDDPSWLPAFSARVSRMLQSNRNHPSIIIWSLGNESGGGSNHEAMYHWLKRNDPSRPVQYEGGGADSTATDIICPMYARVERDQLIPTVPKWGIKKWISMPGEQRPLILCEYAHAMGNSLGNFADYWQAFRDYPRLQGGFIWDWADQAISKTFDDGSVGWAYGGDFGDKPNDRQFCMNGLVFPDRRPHPSLIEAKHAQQYFQFTLLAQSPLRISISNEYLFRATDNEELRWQVQAAGEAVAEGCVKLDLDPEGRSELTLCDGLTLPAGAEEVWLSLEVVQPQATAWSDAGHRVAWQQFPLAAPLVLRNPSPAGTAPVLDSSDRAWLVRCGSQQWTVDRQSGLLSHWQVDGVEQLLTPLRDQFVRAPLDNDIGVSEVERIDPNAWVERWKSAGLYDLSARCVECEAQRLAHEVIIDSRWHYLRGDEVVIVSHWRMTFDAEGKLHLAVDGERAGTLPPLPRVGLNFQVPDQHQPVSWLGYGPHENYPDRRTSACFSRWQLPLEEMTTPYIFPTENGLRCDNKALDWGRWHVAGNFHFSVQPYGTTQLMETDHWHRMTPENGVWITLDGQHMGIGGDDSWTPSVLQQWLLLETQWQYQLTIHFQ</sequence>
<dbReference type="Pfam" id="PF02929">
    <property type="entry name" value="Bgal_small_N"/>
    <property type="match status" value="1"/>
</dbReference>
<evidence type="ECO:0000256" key="10">
    <source>
        <dbReference type="ARBA" id="ARBA00032230"/>
    </source>
</evidence>
<dbReference type="GO" id="GO:0004565">
    <property type="term" value="F:beta-galactosidase activity"/>
    <property type="evidence" value="ECO:0007669"/>
    <property type="project" value="UniProtKB-EC"/>
</dbReference>
<dbReference type="FunFam" id="3.20.20.80:FF:000018">
    <property type="entry name" value="Beta-galactosidase"/>
    <property type="match status" value="1"/>
</dbReference>
<feature type="binding site" evidence="11">
    <location>
        <position position="612"/>
    </location>
    <ligand>
        <name>substrate</name>
    </ligand>
</feature>
<dbReference type="InterPro" id="IPR023933">
    <property type="entry name" value="Glyco_hydro_2_beta_Galsidase"/>
</dbReference>
<dbReference type="Gene3D" id="2.60.120.260">
    <property type="entry name" value="Galactose-binding domain-like"/>
    <property type="match status" value="1"/>
</dbReference>
<dbReference type="PANTHER" id="PTHR46323">
    <property type="entry name" value="BETA-GALACTOSIDASE"/>
    <property type="match status" value="1"/>
</dbReference>
<feature type="binding site" evidence="11">
    <location>
        <position position="424"/>
    </location>
    <ligand>
        <name>Mg(2+)</name>
        <dbReference type="ChEBI" id="CHEBI:18420"/>
        <label>1</label>
    </ligand>
</feature>
<reference evidence="13 14" key="1">
    <citation type="submission" date="2019-07" db="EMBL/GenBank/DDBJ databases">
        <authorList>
            <person name="Brisse S."/>
            <person name="Rodrigues C."/>
            <person name="Thorpe H."/>
        </authorList>
    </citation>
    <scope>NUCLEOTIDE SEQUENCE [LARGE SCALE GENOMIC DNA]</scope>
    <source>
        <strain evidence="13">SB6408</strain>
    </source>
</reference>
<feature type="binding site" evidence="11">
    <location>
        <position position="208"/>
    </location>
    <ligand>
        <name>Na(+)</name>
        <dbReference type="ChEBI" id="CHEBI:29101"/>
    </ligand>
</feature>
<feature type="active site" description="Nucleophile" evidence="11">
    <location>
        <position position="545"/>
    </location>
</feature>
<dbReference type="Gene3D" id="2.60.40.10">
    <property type="entry name" value="Immunoglobulins"/>
    <property type="match status" value="2"/>
</dbReference>
<dbReference type="AlphaFoldDB" id="A0A564L586"/>
<evidence type="ECO:0000256" key="11">
    <source>
        <dbReference type="HAMAP-Rule" id="MF_01687"/>
    </source>
</evidence>
<evidence type="ECO:0000313" key="14">
    <source>
        <dbReference type="Proteomes" id="UP000318370"/>
    </source>
</evidence>
<keyword evidence="6 11" id="KW-0378">Hydrolase</keyword>
<feature type="active site" description="Proton donor" evidence="11">
    <location>
        <position position="469"/>
    </location>
</feature>
<dbReference type="Pfam" id="PF00703">
    <property type="entry name" value="Glyco_hydro_2"/>
    <property type="match status" value="1"/>
</dbReference>
<dbReference type="InterPro" id="IPR032312">
    <property type="entry name" value="LacZ_4"/>
</dbReference>
<evidence type="ECO:0000256" key="4">
    <source>
        <dbReference type="ARBA" id="ARBA00013303"/>
    </source>
</evidence>
<dbReference type="NCBIfam" id="NF007074">
    <property type="entry name" value="PRK09525.1"/>
    <property type="match status" value="1"/>
</dbReference>
<dbReference type="InterPro" id="IPR008979">
    <property type="entry name" value="Galactose-bd-like_sf"/>
</dbReference>
<evidence type="ECO:0000256" key="7">
    <source>
        <dbReference type="ARBA" id="ARBA00022842"/>
    </source>
</evidence>
<evidence type="ECO:0000256" key="1">
    <source>
        <dbReference type="ARBA" id="ARBA00001412"/>
    </source>
</evidence>
<comment type="subunit">
    <text evidence="11">Homotetramer.</text>
</comment>
<feature type="binding site" evidence="11">
    <location>
        <position position="469"/>
    </location>
    <ligand>
        <name>Mg(2+)</name>
        <dbReference type="ChEBI" id="CHEBI:18420"/>
        <label>1</label>
    </ligand>
</feature>
<feature type="binding site" evidence="11">
    <location>
        <position position="208"/>
    </location>
    <ligand>
        <name>substrate</name>
    </ligand>
</feature>
<comment type="cofactor">
    <cofactor evidence="11">
        <name>Mg(2+)</name>
        <dbReference type="ChEBI" id="CHEBI:18420"/>
    </cofactor>
    <text evidence="11">Binds 2 magnesium ions per monomer.</text>
</comment>
<evidence type="ECO:0000256" key="8">
    <source>
        <dbReference type="ARBA" id="ARBA00023053"/>
    </source>
</evidence>
<evidence type="ECO:0000259" key="12">
    <source>
        <dbReference type="SMART" id="SM01038"/>
    </source>
</evidence>
<dbReference type="RefSeq" id="WP_142463129.1">
    <property type="nucleotide sequence ID" value="NZ_CABGHF010000016.1"/>
</dbReference>
<dbReference type="SMART" id="SM01038">
    <property type="entry name" value="Bgal_small_N"/>
    <property type="match status" value="1"/>
</dbReference>
<dbReference type="Pfam" id="PF02837">
    <property type="entry name" value="Glyco_hydro_2_N"/>
    <property type="match status" value="1"/>
</dbReference>
<dbReference type="InterPro" id="IPR004199">
    <property type="entry name" value="B-gal_small/dom_5"/>
</dbReference>
<feature type="site" description="Transition state stabilizer" evidence="11">
    <location>
        <position position="399"/>
    </location>
</feature>
<comment type="similarity">
    <text evidence="2 11">Belongs to the glycosyl hydrolase 2 family.</text>
</comment>
<evidence type="ECO:0000256" key="2">
    <source>
        <dbReference type="ARBA" id="ARBA00007401"/>
    </source>
</evidence>